<keyword evidence="7" id="KW-0472">Membrane</keyword>
<dbReference type="EMBL" id="MQUQ01000027">
    <property type="protein sequence ID" value="OLZ44281.1"/>
    <property type="molecule type" value="Genomic_DNA"/>
</dbReference>
<keyword evidence="2" id="KW-0805">Transcription regulation</keyword>
<dbReference type="InterPro" id="IPR036388">
    <property type="entry name" value="WH-like_DNA-bd_sf"/>
</dbReference>
<dbReference type="NCBIfam" id="TIGR02937">
    <property type="entry name" value="sigma70-ECF"/>
    <property type="match status" value="1"/>
</dbReference>
<dbReference type="AlphaFoldDB" id="A0A1R0KFR0"/>
<keyword evidence="3" id="KW-0731">Sigma factor</keyword>
<evidence type="ECO:0000313" key="11">
    <source>
        <dbReference type="Proteomes" id="UP000187486"/>
    </source>
</evidence>
<gene>
    <name evidence="10" type="ORF">BS329_37000</name>
</gene>
<comment type="similarity">
    <text evidence="1">Belongs to the sigma-70 factor family. ECF subfamily.</text>
</comment>
<dbReference type="GO" id="GO:0006352">
    <property type="term" value="P:DNA-templated transcription initiation"/>
    <property type="evidence" value="ECO:0007669"/>
    <property type="project" value="InterPro"/>
</dbReference>
<dbReference type="SUPFAM" id="SSF88659">
    <property type="entry name" value="Sigma3 and sigma4 domains of RNA polymerase sigma factors"/>
    <property type="match status" value="1"/>
</dbReference>
<evidence type="ECO:0008006" key="12">
    <source>
        <dbReference type="Google" id="ProtNLM"/>
    </source>
</evidence>
<sequence>MRERERDYVDYATTRLPWLRQTAYLLTQDWHRVDDVVQTAFTQLYRHWKRVSQMENLDGYTRTILVRSFLGERRRWGSRVRLMAEPPESPGGEPDHAGRVAVRTALATVPPRQRATLVLRFYCDLSVEQVADVLGCAPGTVKSQTARGLDALRRVLADTPSPVSPAAEEQVMNEQDVRTLLDDLAHAPAPPSRVDVVGAVATARRGRRVRTVTSVAASVLVVGLATGLTHAVIDRSPPPAGSAPAAALRPARPRGSIRWCGTPRSVGYPSRTRWTGTPRRSTASG</sequence>
<evidence type="ECO:0000259" key="8">
    <source>
        <dbReference type="Pfam" id="PF04542"/>
    </source>
</evidence>
<dbReference type="GO" id="GO:0016987">
    <property type="term" value="F:sigma factor activity"/>
    <property type="evidence" value="ECO:0007669"/>
    <property type="project" value="UniProtKB-KW"/>
</dbReference>
<evidence type="ECO:0000256" key="1">
    <source>
        <dbReference type="ARBA" id="ARBA00010641"/>
    </source>
</evidence>
<evidence type="ECO:0000256" key="2">
    <source>
        <dbReference type="ARBA" id="ARBA00023015"/>
    </source>
</evidence>
<keyword evidence="7" id="KW-0812">Transmembrane</keyword>
<evidence type="ECO:0000256" key="3">
    <source>
        <dbReference type="ARBA" id="ARBA00023082"/>
    </source>
</evidence>
<evidence type="ECO:0000256" key="6">
    <source>
        <dbReference type="SAM" id="MobiDB-lite"/>
    </source>
</evidence>
<dbReference type="Pfam" id="PF08281">
    <property type="entry name" value="Sigma70_r4_2"/>
    <property type="match status" value="1"/>
</dbReference>
<keyword evidence="5" id="KW-0804">Transcription</keyword>
<evidence type="ECO:0000256" key="4">
    <source>
        <dbReference type="ARBA" id="ARBA00023125"/>
    </source>
</evidence>
<keyword evidence="4" id="KW-0238">DNA-binding</keyword>
<organism evidence="10 11">
    <name type="scientific">Amycolatopsis coloradensis</name>
    <dbReference type="NCBI Taxonomy" id="76021"/>
    <lineage>
        <taxon>Bacteria</taxon>
        <taxon>Bacillati</taxon>
        <taxon>Actinomycetota</taxon>
        <taxon>Actinomycetes</taxon>
        <taxon>Pseudonocardiales</taxon>
        <taxon>Pseudonocardiaceae</taxon>
        <taxon>Amycolatopsis</taxon>
    </lineage>
</organism>
<dbReference type="Proteomes" id="UP000187486">
    <property type="component" value="Unassembled WGS sequence"/>
</dbReference>
<comment type="caution">
    <text evidence="10">The sequence shown here is derived from an EMBL/GenBank/DDBJ whole genome shotgun (WGS) entry which is preliminary data.</text>
</comment>
<dbReference type="Gene3D" id="1.10.10.10">
    <property type="entry name" value="Winged helix-like DNA-binding domain superfamily/Winged helix DNA-binding domain"/>
    <property type="match status" value="1"/>
</dbReference>
<dbReference type="InterPro" id="IPR013325">
    <property type="entry name" value="RNA_pol_sigma_r2"/>
</dbReference>
<dbReference type="GO" id="GO:0003677">
    <property type="term" value="F:DNA binding"/>
    <property type="evidence" value="ECO:0007669"/>
    <property type="project" value="UniProtKB-KW"/>
</dbReference>
<proteinExistence type="inferred from homology"/>
<protein>
    <recommendedName>
        <fullName evidence="12">RNA polymerase subunit sigma-24</fullName>
    </recommendedName>
</protein>
<dbReference type="InterPro" id="IPR014284">
    <property type="entry name" value="RNA_pol_sigma-70_dom"/>
</dbReference>
<feature type="domain" description="RNA polymerase sigma-70 region 2" evidence="8">
    <location>
        <begin position="16"/>
        <end position="75"/>
    </location>
</feature>
<dbReference type="InterPro" id="IPR007627">
    <property type="entry name" value="RNA_pol_sigma70_r2"/>
</dbReference>
<evidence type="ECO:0000256" key="5">
    <source>
        <dbReference type="ARBA" id="ARBA00023163"/>
    </source>
</evidence>
<dbReference type="CDD" id="cd06171">
    <property type="entry name" value="Sigma70_r4"/>
    <property type="match status" value="1"/>
</dbReference>
<evidence type="ECO:0000256" key="7">
    <source>
        <dbReference type="SAM" id="Phobius"/>
    </source>
</evidence>
<evidence type="ECO:0000259" key="9">
    <source>
        <dbReference type="Pfam" id="PF08281"/>
    </source>
</evidence>
<feature type="compositionally biased region" description="Polar residues" evidence="6">
    <location>
        <begin position="272"/>
        <end position="285"/>
    </location>
</feature>
<reference evidence="10 11" key="1">
    <citation type="submission" date="2016-01" db="EMBL/GenBank/DDBJ databases">
        <title>Amycolatopsis coloradensis genome sequencing and assembly.</title>
        <authorList>
            <person name="Mayilraj S."/>
        </authorList>
    </citation>
    <scope>NUCLEOTIDE SEQUENCE [LARGE SCALE GENOMIC DNA]</scope>
    <source>
        <strain evidence="10 11">DSM 44225</strain>
    </source>
</reference>
<dbReference type="InterPro" id="IPR014325">
    <property type="entry name" value="RNA_pol_sigma-E_actinobac"/>
</dbReference>
<dbReference type="PANTHER" id="PTHR43133:SF50">
    <property type="entry name" value="ECF RNA POLYMERASE SIGMA FACTOR SIGM"/>
    <property type="match status" value="1"/>
</dbReference>
<dbReference type="Pfam" id="PF04542">
    <property type="entry name" value="Sigma70_r2"/>
    <property type="match status" value="1"/>
</dbReference>
<name>A0A1R0KFR0_9PSEU</name>
<dbReference type="InterPro" id="IPR013249">
    <property type="entry name" value="RNA_pol_sigma70_r4_t2"/>
</dbReference>
<feature type="domain" description="RNA polymerase sigma factor 70 region 4 type 2" evidence="9">
    <location>
        <begin position="100"/>
        <end position="152"/>
    </location>
</feature>
<feature type="transmembrane region" description="Helical" evidence="7">
    <location>
        <begin position="212"/>
        <end position="233"/>
    </location>
</feature>
<dbReference type="RefSeq" id="WP_076167660.1">
    <property type="nucleotide sequence ID" value="NZ_JBEZVB010000032.1"/>
</dbReference>
<dbReference type="PANTHER" id="PTHR43133">
    <property type="entry name" value="RNA POLYMERASE ECF-TYPE SIGMA FACTO"/>
    <property type="match status" value="1"/>
</dbReference>
<dbReference type="Gene3D" id="1.10.1740.10">
    <property type="match status" value="1"/>
</dbReference>
<dbReference type="SUPFAM" id="SSF88946">
    <property type="entry name" value="Sigma2 domain of RNA polymerase sigma factors"/>
    <property type="match status" value="1"/>
</dbReference>
<dbReference type="STRING" id="76021.BS329_37000"/>
<dbReference type="InterPro" id="IPR039425">
    <property type="entry name" value="RNA_pol_sigma-70-like"/>
</dbReference>
<keyword evidence="11" id="KW-1185">Reference proteome</keyword>
<dbReference type="NCBIfam" id="TIGR02983">
    <property type="entry name" value="SigE-fam_strep"/>
    <property type="match status" value="1"/>
</dbReference>
<keyword evidence="7" id="KW-1133">Transmembrane helix</keyword>
<accession>A0A1R0KFR0</accession>
<feature type="compositionally biased region" description="Low complexity" evidence="6">
    <location>
        <begin position="242"/>
        <end position="256"/>
    </location>
</feature>
<feature type="region of interest" description="Disordered" evidence="6">
    <location>
        <begin position="234"/>
        <end position="285"/>
    </location>
</feature>
<evidence type="ECO:0000313" key="10">
    <source>
        <dbReference type="EMBL" id="OLZ44281.1"/>
    </source>
</evidence>
<dbReference type="InterPro" id="IPR013324">
    <property type="entry name" value="RNA_pol_sigma_r3/r4-like"/>
</dbReference>